<organism evidence="4 5">
    <name type="scientific">Conidiobolus coronatus (strain ATCC 28846 / CBS 209.66 / NRRL 28638)</name>
    <name type="common">Delacroixia coronata</name>
    <dbReference type="NCBI Taxonomy" id="796925"/>
    <lineage>
        <taxon>Eukaryota</taxon>
        <taxon>Fungi</taxon>
        <taxon>Fungi incertae sedis</taxon>
        <taxon>Zoopagomycota</taxon>
        <taxon>Entomophthoromycotina</taxon>
        <taxon>Entomophthoromycetes</taxon>
        <taxon>Entomophthorales</taxon>
        <taxon>Ancylistaceae</taxon>
        <taxon>Conidiobolus</taxon>
    </lineage>
</organism>
<evidence type="ECO:0000313" key="5">
    <source>
        <dbReference type="Proteomes" id="UP000070444"/>
    </source>
</evidence>
<dbReference type="OMA" id="WTISPCC"/>
<dbReference type="InterPro" id="IPR000462">
    <property type="entry name" value="CDP-OH_P_trans"/>
</dbReference>
<dbReference type="GO" id="GO:0016020">
    <property type="term" value="C:membrane"/>
    <property type="evidence" value="ECO:0007669"/>
    <property type="project" value="UniProtKB-SubCell"/>
</dbReference>
<dbReference type="InterPro" id="IPR014472">
    <property type="entry name" value="CHOPT"/>
</dbReference>
<dbReference type="InterPro" id="IPR043130">
    <property type="entry name" value="CDP-OH_PTrfase_TM_dom"/>
</dbReference>
<protein>
    <submittedName>
        <fullName evidence="4">Uncharacterized protein</fullName>
    </submittedName>
</protein>
<comment type="subcellular location">
    <subcellularLocation>
        <location evidence="1">Membrane</location>
    </subcellularLocation>
</comment>
<evidence type="ECO:0000256" key="2">
    <source>
        <dbReference type="ARBA" id="ARBA00010441"/>
    </source>
</evidence>
<gene>
    <name evidence="4" type="ORF">CONCODRAFT_58350</name>
</gene>
<evidence type="ECO:0000256" key="1">
    <source>
        <dbReference type="ARBA" id="ARBA00004370"/>
    </source>
</evidence>
<accession>A0A137P656</accession>
<dbReference type="EMBL" id="KQ964501">
    <property type="protein sequence ID" value="KXN70487.1"/>
    <property type="molecule type" value="Genomic_DNA"/>
</dbReference>
<evidence type="ECO:0000256" key="3">
    <source>
        <dbReference type="ARBA" id="ARBA00023136"/>
    </source>
</evidence>
<sequence>MPVIIPDELKPNLFKYKYNGVDKSLLSRYVLGHYWNWLVSLFPMTMAPNLITLSGLLCIFANFALQLYYDPDYGIGLWVYASFDAIDGKQARRTGTSGPLGELFDHSKFCFFIF</sequence>
<keyword evidence="3" id="KW-0472">Membrane</keyword>
<comment type="similarity">
    <text evidence="2">Belongs to the CDP-alcohol phosphatidyltransferase class-I family.</text>
</comment>
<keyword evidence="5" id="KW-1185">Reference proteome</keyword>
<dbReference type="Proteomes" id="UP000070444">
    <property type="component" value="Unassembled WGS sequence"/>
</dbReference>
<dbReference type="STRING" id="796925.A0A137P656"/>
<dbReference type="Gene3D" id="1.20.120.1760">
    <property type="match status" value="1"/>
</dbReference>
<dbReference type="PANTHER" id="PTHR10414">
    <property type="entry name" value="ETHANOLAMINEPHOSPHOTRANSFERASE"/>
    <property type="match status" value="1"/>
</dbReference>
<dbReference type="PANTHER" id="PTHR10414:SF37">
    <property type="entry name" value="BB IN A BOXCAR, ISOFORM C"/>
    <property type="match status" value="1"/>
</dbReference>
<dbReference type="Pfam" id="PF01066">
    <property type="entry name" value="CDP-OH_P_transf"/>
    <property type="match status" value="1"/>
</dbReference>
<dbReference type="OrthoDB" id="196717at2759"/>
<name>A0A137P656_CONC2</name>
<dbReference type="GO" id="GO:0016780">
    <property type="term" value="F:phosphotransferase activity, for other substituted phosphate groups"/>
    <property type="evidence" value="ECO:0007669"/>
    <property type="project" value="InterPro"/>
</dbReference>
<reference evidence="4 5" key="1">
    <citation type="journal article" date="2015" name="Genome Biol. Evol.">
        <title>Phylogenomic analyses indicate that early fungi evolved digesting cell walls of algal ancestors of land plants.</title>
        <authorList>
            <person name="Chang Y."/>
            <person name="Wang S."/>
            <person name="Sekimoto S."/>
            <person name="Aerts A.L."/>
            <person name="Choi C."/>
            <person name="Clum A."/>
            <person name="LaButti K.M."/>
            <person name="Lindquist E.A."/>
            <person name="Yee Ngan C."/>
            <person name="Ohm R.A."/>
            <person name="Salamov A.A."/>
            <person name="Grigoriev I.V."/>
            <person name="Spatafora J.W."/>
            <person name="Berbee M.L."/>
        </authorList>
    </citation>
    <scope>NUCLEOTIDE SEQUENCE [LARGE SCALE GENOMIC DNA]</scope>
    <source>
        <strain evidence="4 5">NRRL 28638</strain>
    </source>
</reference>
<dbReference type="AlphaFoldDB" id="A0A137P656"/>
<proteinExistence type="inferred from homology"/>
<evidence type="ECO:0000313" key="4">
    <source>
        <dbReference type="EMBL" id="KXN70487.1"/>
    </source>
</evidence>
<dbReference type="GO" id="GO:0008654">
    <property type="term" value="P:phospholipid biosynthetic process"/>
    <property type="evidence" value="ECO:0007669"/>
    <property type="project" value="InterPro"/>
</dbReference>